<proteinExistence type="predicted"/>
<evidence type="ECO:0000256" key="1">
    <source>
        <dbReference type="SAM" id="MobiDB-lite"/>
    </source>
</evidence>
<feature type="compositionally biased region" description="Basic and acidic residues" evidence="1">
    <location>
        <begin position="269"/>
        <end position="278"/>
    </location>
</feature>
<dbReference type="GO" id="GO:0005634">
    <property type="term" value="C:nucleus"/>
    <property type="evidence" value="ECO:0007669"/>
    <property type="project" value="TreeGrafter"/>
</dbReference>
<dbReference type="EMBL" id="KB822713">
    <property type="protein sequence ID" value="ETN44912.1"/>
    <property type="molecule type" value="Genomic_DNA"/>
</dbReference>
<dbReference type="eggNOG" id="ENOG502S7B9">
    <property type="taxonomic scope" value="Eukaryota"/>
</dbReference>
<dbReference type="GeneID" id="19977126"/>
<dbReference type="InterPro" id="IPR025451">
    <property type="entry name" value="DUF4211"/>
</dbReference>
<feature type="compositionally biased region" description="Acidic residues" evidence="1">
    <location>
        <begin position="365"/>
        <end position="376"/>
    </location>
</feature>
<dbReference type="InParanoid" id="W2S8C4"/>
<dbReference type="HOGENOM" id="CLU_021433_1_1_1"/>
<evidence type="ECO:0000313" key="4">
    <source>
        <dbReference type="Proteomes" id="UP000030752"/>
    </source>
</evidence>
<feature type="compositionally biased region" description="Acidic residues" evidence="1">
    <location>
        <begin position="512"/>
        <end position="521"/>
    </location>
</feature>
<feature type="compositionally biased region" description="Polar residues" evidence="1">
    <location>
        <begin position="338"/>
        <end position="352"/>
    </location>
</feature>
<evidence type="ECO:0000259" key="2">
    <source>
        <dbReference type="Pfam" id="PF13926"/>
    </source>
</evidence>
<dbReference type="PANTHER" id="PTHR14689">
    <property type="entry name" value="PHORBOL-ESTER_DAG-TYPE DOMAIN-CONTAINING PROTEIN"/>
    <property type="match status" value="1"/>
</dbReference>
<dbReference type="OrthoDB" id="21499at2759"/>
<accession>W2S8C4</accession>
<dbReference type="RefSeq" id="XP_008712682.1">
    <property type="nucleotide sequence ID" value="XM_008714460.1"/>
</dbReference>
<feature type="compositionally biased region" description="Basic and acidic residues" evidence="1">
    <location>
        <begin position="292"/>
        <end position="318"/>
    </location>
</feature>
<feature type="compositionally biased region" description="Acidic residues" evidence="1">
    <location>
        <begin position="224"/>
        <end position="236"/>
    </location>
</feature>
<dbReference type="VEuPathDB" id="FungiDB:HMPREF1541_09787"/>
<dbReference type="AlphaFoldDB" id="W2S8C4"/>
<dbReference type="STRING" id="1220924.W2S8C4"/>
<evidence type="ECO:0000313" key="3">
    <source>
        <dbReference type="EMBL" id="ETN44912.1"/>
    </source>
</evidence>
<feature type="compositionally biased region" description="Polar residues" evidence="1">
    <location>
        <begin position="25"/>
        <end position="38"/>
    </location>
</feature>
<dbReference type="PANTHER" id="PTHR14689:SF0">
    <property type="entry name" value="COILED-COIL DOMAIN-CONTAINING PROTEIN 82"/>
    <property type="match status" value="1"/>
</dbReference>
<feature type="compositionally biased region" description="Basic and acidic residues" evidence="1">
    <location>
        <begin position="237"/>
        <end position="250"/>
    </location>
</feature>
<keyword evidence="4" id="KW-1185">Reference proteome</keyword>
<gene>
    <name evidence="3" type="ORF">HMPREF1541_09787</name>
</gene>
<dbReference type="Pfam" id="PF13926">
    <property type="entry name" value="DUF4211"/>
    <property type="match status" value="1"/>
</dbReference>
<name>W2S8C4_CYPE1</name>
<feature type="domain" description="DUF4211" evidence="2">
    <location>
        <begin position="367"/>
        <end position="505"/>
    </location>
</feature>
<feature type="compositionally biased region" description="Basic and acidic residues" evidence="1">
    <location>
        <begin position="377"/>
        <end position="387"/>
    </location>
</feature>
<reference evidence="3 4" key="1">
    <citation type="submission" date="2013-03" db="EMBL/GenBank/DDBJ databases">
        <title>The Genome Sequence of Phialophora europaea CBS 101466.</title>
        <authorList>
            <consortium name="The Broad Institute Genomics Platform"/>
            <person name="Cuomo C."/>
            <person name="de Hoog S."/>
            <person name="Gorbushina A."/>
            <person name="Walker B."/>
            <person name="Young S.K."/>
            <person name="Zeng Q."/>
            <person name="Gargeya S."/>
            <person name="Fitzgerald M."/>
            <person name="Haas B."/>
            <person name="Abouelleil A."/>
            <person name="Allen A.W."/>
            <person name="Alvarado L."/>
            <person name="Arachchi H.M."/>
            <person name="Berlin A.M."/>
            <person name="Chapman S.B."/>
            <person name="Gainer-Dewar J."/>
            <person name="Goldberg J."/>
            <person name="Griggs A."/>
            <person name="Gujja S."/>
            <person name="Hansen M."/>
            <person name="Howarth C."/>
            <person name="Imamovic A."/>
            <person name="Ireland A."/>
            <person name="Larimer J."/>
            <person name="McCowan C."/>
            <person name="Murphy C."/>
            <person name="Pearson M."/>
            <person name="Poon T.W."/>
            <person name="Priest M."/>
            <person name="Roberts A."/>
            <person name="Saif S."/>
            <person name="Shea T."/>
            <person name="Sisk P."/>
            <person name="Sykes S."/>
            <person name="Wortman J."/>
            <person name="Nusbaum C."/>
            <person name="Birren B."/>
        </authorList>
    </citation>
    <scope>NUCLEOTIDE SEQUENCE [LARGE SCALE GENOMIC DNA]</scope>
    <source>
        <strain evidence="3 4">CBS 101466</strain>
    </source>
</reference>
<feature type="region of interest" description="Disordered" evidence="1">
    <location>
        <begin position="1"/>
        <end position="387"/>
    </location>
</feature>
<protein>
    <recommendedName>
        <fullName evidence="2">DUF4211 domain-containing protein</fullName>
    </recommendedName>
</protein>
<organism evidence="3 4">
    <name type="scientific">Cyphellophora europaea (strain CBS 101466)</name>
    <name type="common">Phialophora europaea</name>
    <dbReference type="NCBI Taxonomy" id="1220924"/>
    <lineage>
        <taxon>Eukaryota</taxon>
        <taxon>Fungi</taxon>
        <taxon>Dikarya</taxon>
        <taxon>Ascomycota</taxon>
        <taxon>Pezizomycotina</taxon>
        <taxon>Eurotiomycetes</taxon>
        <taxon>Chaetothyriomycetidae</taxon>
        <taxon>Chaetothyriales</taxon>
        <taxon>Cyphellophoraceae</taxon>
        <taxon>Cyphellophora</taxon>
    </lineage>
</organism>
<dbReference type="Proteomes" id="UP000030752">
    <property type="component" value="Unassembled WGS sequence"/>
</dbReference>
<feature type="region of interest" description="Disordered" evidence="1">
    <location>
        <begin position="506"/>
        <end position="528"/>
    </location>
</feature>
<sequence length="673" mass="75301">MAPSRQAYRSRNPKRQTRLQFGSLPASSPSNKEYSTAIQDRLSRVTYTGSRPRAKNLPTPEPSSQLSGQVMEDDASSLSDPPPTPPTSSNGPNLLEEDDDDELVAPSSKRRKINRRAVATTSVSSPLRRSMRFGSTSPRRESSTSRSSRRTHIELDSTSPSPGVISDVGSAESTDDDADVLASAPTKRKRAKASTKTNYLGARPQSLASYVPGRSVDQDGWLVNDDEVEYMSSDDAEPVRRKAPRSEKTSRSAKRRSRREQEELEADLDDLRGSESEHSASIPRTRGGPVTAKRDETREQFDLLRRRRAGEKIPRVYDSDEDGSEQGADINYIGRPSQAMSDQGSVHSSLDTDQGDESEPRADGDDNFIEDDEHEEPEASRRPRSDIPLEFTPWMTAKPRELFPHIIEWLVKNKIAPAFPRDDDIFKLAFQRVNDQVAAQAGSRLISSAWNAEFRNTILARPDIAIALMPGDEDDRDTCDACNKSNHPARYDFVLSGQAYNMKTLEPIEKDSDAEDDDGDNRDDASVDEKGRVLASQTRHFHLGSHCTANAQMGHKLTHWKYHLNETLLQHLEEQGVLSAEAIVAREKKSRRKREKEAEAIVDTLEETGKIDDLWGLFQTDLKDAMLGMSDYAVRGGRSRGRFGVVQARTVDGKTRTWNNDRYRERVTLSDSE</sequence>